<organism evidence="3">
    <name type="scientific">Angiostrongylus costaricensis</name>
    <name type="common">Nematode worm</name>
    <dbReference type="NCBI Taxonomy" id="334426"/>
    <lineage>
        <taxon>Eukaryota</taxon>
        <taxon>Metazoa</taxon>
        <taxon>Ecdysozoa</taxon>
        <taxon>Nematoda</taxon>
        <taxon>Chromadorea</taxon>
        <taxon>Rhabditida</taxon>
        <taxon>Rhabditina</taxon>
        <taxon>Rhabditomorpha</taxon>
        <taxon>Strongyloidea</taxon>
        <taxon>Metastrongylidae</taxon>
        <taxon>Angiostrongylus</taxon>
    </lineage>
</organism>
<dbReference type="WBParaSite" id="ACOC_0000084801-mRNA-1">
    <property type="protein sequence ID" value="ACOC_0000084801-mRNA-1"/>
    <property type="gene ID" value="ACOC_0000084801"/>
</dbReference>
<sequence>MVFGSIPRREELLYSQECAYCKGVGRPFVGHTKTACPVLFALRPCSLCGISPSHFRICRGFVFIWDSYTFKHSLAIQLLPEIFHP</sequence>
<name>A0A0R3PB32_ANGCS</name>
<dbReference type="AlphaFoldDB" id="A0A0R3PB32"/>
<dbReference type="EMBL" id="UYYA01000101">
    <property type="protein sequence ID" value="VDM52434.1"/>
    <property type="molecule type" value="Genomic_DNA"/>
</dbReference>
<dbReference type="OrthoDB" id="5875747at2759"/>
<reference evidence="3" key="1">
    <citation type="submission" date="2017-02" db="UniProtKB">
        <authorList>
            <consortium name="WormBaseParasite"/>
        </authorList>
    </citation>
    <scope>IDENTIFICATION</scope>
</reference>
<protein>
    <submittedName>
        <fullName evidence="3">Nanos-type domain-containing protein</fullName>
    </submittedName>
</protein>
<gene>
    <name evidence="1" type="ORF">ACOC_LOCUS849</name>
</gene>
<evidence type="ECO:0000313" key="2">
    <source>
        <dbReference type="Proteomes" id="UP000267027"/>
    </source>
</evidence>
<proteinExistence type="predicted"/>
<reference evidence="1 2" key="2">
    <citation type="submission" date="2018-11" db="EMBL/GenBank/DDBJ databases">
        <authorList>
            <consortium name="Pathogen Informatics"/>
        </authorList>
    </citation>
    <scope>NUCLEOTIDE SEQUENCE [LARGE SCALE GENOMIC DNA]</scope>
    <source>
        <strain evidence="1 2">Costa Rica</strain>
    </source>
</reference>
<evidence type="ECO:0000313" key="1">
    <source>
        <dbReference type="EMBL" id="VDM52434.1"/>
    </source>
</evidence>
<evidence type="ECO:0000313" key="3">
    <source>
        <dbReference type="WBParaSite" id="ACOC_0000084801-mRNA-1"/>
    </source>
</evidence>
<keyword evidence="2" id="KW-1185">Reference proteome</keyword>
<dbReference type="Proteomes" id="UP000267027">
    <property type="component" value="Unassembled WGS sequence"/>
</dbReference>
<accession>A0A0R3PB32</accession>